<feature type="compositionally biased region" description="Basic and acidic residues" evidence="1">
    <location>
        <begin position="281"/>
        <end position="293"/>
    </location>
</feature>
<protein>
    <recommendedName>
        <fullName evidence="4">VIR protein</fullName>
    </recommendedName>
</protein>
<dbReference type="Proteomes" id="UP000053562">
    <property type="component" value="Unassembled WGS sequence"/>
</dbReference>
<evidence type="ECO:0000256" key="1">
    <source>
        <dbReference type="SAM" id="MobiDB-lite"/>
    </source>
</evidence>
<dbReference type="EMBL" id="KQ234179">
    <property type="protein sequence ID" value="KMZ82493.1"/>
    <property type="molecule type" value="Genomic_DNA"/>
</dbReference>
<accession>A0A0J9V8W0</accession>
<dbReference type="AlphaFoldDB" id="A0A0J9V8W0"/>
<feature type="region of interest" description="Disordered" evidence="1">
    <location>
        <begin position="281"/>
        <end position="302"/>
    </location>
</feature>
<name>A0A0J9V8W0_PLAVI</name>
<evidence type="ECO:0000313" key="2">
    <source>
        <dbReference type="EMBL" id="KMZ82493.1"/>
    </source>
</evidence>
<proteinExistence type="predicted"/>
<sequence>MINKTKSTDFRCKYILRILWEKFIGLYELNKLISRLNDKEDKKFCVYSTGYLHSIEKTNKLALKNIGSSLECGYRFLTALSGKTLSDLCMYLNLWLDEQKGKHVNDESDISNEDWQTVENLWETLKREQGTHHQCKRQHEEKNISEYRKRINLISYCMNRDYLKSLCLSSGRPDGYKEQICKSFSDYTSHYYNELVQEIDCIDKESDIMRYKYHISNDCTLYDIPKTFPKCETHSQNIVENDNSKTNIRECKTTAEVESTSTELAGILAEPAETVGAAAKLPEKSDDPAERPEIPGGPVSLPEIADDSARLREFDLQLSPTLCSTNNWPSKQIYYSGLSLSGAFFTSIVLYKV</sequence>
<gene>
    <name evidence="2" type="ORF">PVIIG_05354</name>
</gene>
<evidence type="ECO:0008006" key="4">
    <source>
        <dbReference type="Google" id="ProtNLM"/>
    </source>
</evidence>
<evidence type="ECO:0000313" key="3">
    <source>
        <dbReference type="Proteomes" id="UP000053562"/>
    </source>
</evidence>
<reference evidence="2 3" key="1">
    <citation type="submission" date="2011-08" db="EMBL/GenBank/DDBJ databases">
        <title>The Genome Sequence of Plasmodium vivax India VII.</title>
        <authorList>
            <consortium name="The Broad Institute Genome Sequencing Platform"/>
            <consortium name="The Broad Institute Genome Sequencing Center for Infectious Disease"/>
            <person name="Neafsey D."/>
            <person name="Carlton J."/>
            <person name="Barnwell J."/>
            <person name="Collins W."/>
            <person name="Escalante A."/>
            <person name="Mullikin J."/>
            <person name="Saul A."/>
            <person name="Guigo R."/>
            <person name="Camara F."/>
            <person name="Young S.K."/>
            <person name="Zeng Q."/>
            <person name="Gargeya S."/>
            <person name="Fitzgerald M."/>
            <person name="Haas B."/>
            <person name="Abouelleil A."/>
            <person name="Alvarado L."/>
            <person name="Arachchi H.M."/>
            <person name="Berlin A."/>
            <person name="Brown A."/>
            <person name="Chapman S.B."/>
            <person name="Chen Z."/>
            <person name="Dunbar C."/>
            <person name="Freedman E."/>
            <person name="Gearin G."/>
            <person name="Gellesch M."/>
            <person name="Goldberg J."/>
            <person name="Griggs A."/>
            <person name="Gujja S."/>
            <person name="Heiman D."/>
            <person name="Howarth C."/>
            <person name="Larson L."/>
            <person name="Lui A."/>
            <person name="MacDonald P.J.P."/>
            <person name="Montmayeur A."/>
            <person name="Murphy C."/>
            <person name="Neiman D."/>
            <person name="Pearson M."/>
            <person name="Priest M."/>
            <person name="Roberts A."/>
            <person name="Saif S."/>
            <person name="Shea T."/>
            <person name="Shenoy N."/>
            <person name="Sisk P."/>
            <person name="Stolte C."/>
            <person name="Sykes S."/>
            <person name="Wortman J."/>
            <person name="Nusbaum C."/>
            <person name="Birren B."/>
        </authorList>
    </citation>
    <scope>NUCLEOTIDE SEQUENCE [LARGE SCALE GENOMIC DNA]</scope>
    <source>
        <strain evidence="2 3">India VII</strain>
    </source>
</reference>
<organism evidence="2 3">
    <name type="scientific">Plasmodium vivax India VII</name>
    <dbReference type="NCBI Taxonomy" id="1077284"/>
    <lineage>
        <taxon>Eukaryota</taxon>
        <taxon>Sar</taxon>
        <taxon>Alveolata</taxon>
        <taxon>Apicomplexa</taxon>
        <taxon>Aconoidasida</taxon>
        <taxon>Haemosporida</taxon>
        <taxon>Plasmodiidae</taxon>
        <taxon>Plasmodium</taxon>
        <taxon>Plasmodium (Plasmodium)</taxon>
    </lineage>
</organism>